<dbReference type="SUPFAM" id="SSF56672">
    <property type="entry name" value="DNA/RNA polymerases"/>
    <property type="match status" value="2"/>
</dbReference>
<feature type="region of interest" description="Disordered" evidence="7">
    <location>
        <begin position="1496"/>
        <end position="1602"/>
    </location>
</feature>
<evidence type="ECO:0000313" key="12">
    <source>
        <dbReference type="Proteomes" id="UP000076858"/>
    </source>
</evidence>
<organism evidence="11 12">
    <name type="scientific">Daphnia magna</name>
    <dbReference type="NCBI Taxonomy" id="35525"/>
    <lineage>
        <taxon>Eukaryota</taxon>
        <taxon>Metazoa</taxon>
        <taxon>Ecdysozoa</taxon>
        <taxon>Arthropoda</taxon>
        <taxon>Crustacea</taxon>
        <taxon>Branchiopoda</taxon>
        <taxon>Diplostraca</taxon>
        <taxon>Cladocera</taxon>
        <taxon>Anomopoda</taxon>
        <taxon>Daphniidae</taxon>
        <taxon>Daphnia</taxon>
    </lineage>
</organism>
<evidence type="ECO:0000256" key="4">
    <source>
        <dbReference type="ARBA" id="ARBA00022759"/>
    </source>
</evidence>
<feature type="compositionally biased region" description="Polar residues" evidence="7">
    <location>
        <begin position="245"/>
        <end position="259"/>
    </location>
</feature>
<dbReference type="Gene3D" id="1.10.340.70">
    <property type="match status" value="1"/>
</dbReference>
<feature type="region of interest" description="Disordered" evidence="7">
    <location>
        <begin position="289"/>
        <end position="314"/>
    </location>
</feature>
<dbReference type="Proteomes" id="UP000076858">
    <property type="component" value="Unassembled WGS sequence"/>
</dbReference>
<gene>
    <name evidence="11" type="ORF">APZ42_025307</name>
</gene>
<dbReference type="Gene3D" id="3.30.70.270">
    <property type="match status" value="4"/>
</dbReference>
<evidence type="ECO:0000256" key="7">
    <source>
        <dbReference type="SAM" id="MobiDB-lite"/>
    </source>
</evidence>
<feature type="compositionally biased region" description="Low complexity" evidence="7">
    <location>
        <begin position="1496"/>
        <end position="1508"/>
    </location>
</feature>
<feature type="domain" description="Reverse transcriptase/retrotransposon-derived protein RNase H-like" evidence="9">
    <location>
        <begin position="726"/>
        <end position="824"/>
    </location>
</feature>
<dbReference type="OrthoDB" id="10489896at2759"/>
<dbReference type="Pfam" id="PF17919">
    <property type="entry name" value="RT_RNaseH_2"/>
    <property type="match status" value="1"/>
</dbReference>
<feature type="region of interest" description="Disordered" evidence="7">
    <location>
        <begin position="239"/>
        <end position="260"/>
    </location>
</feature>
<feature type="compositionally biased region" description="Polar residues" evidence="7">
    <location>
        <begin position="290"/>
        <end position="314"/>
    </location>
</feature>
<keyword evidence="2" id="KW-0808">Transferase</keyword>
<protein>
    <recommendedName>
        <fullName evidence="1">RNA-directed DNA polymerase</fullName>
        <ecNumber evidence="1">2.7.7.49</ecNumber>
    </recommendedName>
</protein>
<feature type="domain" description="Integrase zinc-binding" evidence="10">
    <location>
        <begin position="907"/>
        <end position="962"/>
    </location>
</feature>
<reference evidence="11 12" key="1">
    <citation type="submission" date="2016-03" db="EMBL/GenBank/DDBJ databases">
        <title>EvidentialGene: Evidence-directed Construction of Genes on Genomes.</title>
        <authorList>
            <person name="Gilbert D.G."/>
            <person name="Choi J.-H."/>
            <person name="Mockaitis K."/>
            <person name="Colbourne J."/>
            <person name="Pfrender M."/>
        </authorList>
    </citation>
    <scope>NUCLEOTIDE SEQUENCE [LARGE SCALE GENOMIC DNA]</scope>
    <source>
        <strain evidence="11 12">Xinb3</strain>
        <tissue evidence="11">Complete organism</tissue>
    </source>
</reference>
<evidence type="ECO:0000256" key="6">
    <source>
        <dbReference type="ARBA" id="ARBA00023268"/>
    </source>
</evidence>
<dbReference type="InterPro" id="IPR043502">
    <property type="entry name" value="DNA/RNA_pol_sf"/>
</dbReference>
<evidence type="ECO:0000259" key="9">
    <source>
        <dbReference type="Pfam" id="PF17919"/>
    </source>
</evidence>
<evidence type="ECO:0000256" key="2">
    <source>
        <dbReference type="ARBA" id="ARBA00022695"/>
    </source>
</evidence>
<keyword evidence="4" id="KW-0378">Hydrolase</keyword>
<dbReference type="EC" id="2.7.7.49" evidence="1"/>
<dbReference type="InterPro" id="IPR000477">
    <property type="entry name" value="RT_dom"/>
</dbReference>
<keyword evidence="2" id="KW-0548">Nucleotidyltransferase</keyword>
<feature type="compositionally biased region" description="Low complexity" evidence="7">
    <location>
        <begin position="1696"/>
        <end position="1708"/>
    </location>
</feature>
<dbReference type="Pfam" id="PF00078">
    <property type="entry name" value="RVT_1"/>
    <property type="match status" value="1"/>
</dbReference>
<name>A0A164T8E9_9CRUS</name>
<feature type="compositionally biased region" description="Polar residues" evidence="7">
    <location>
        <begin position="1677"/>
        <end position="1688"/>
    </location>
</feature>
<dbReference type="Gene3D" id="3.10.20.370">
    <property type="match status" value="1"/>
</dbReference>
<dbReference type="PANTHER" id="PTHR37984">
    <property type="entry name" value="PROTEIN CBG26694"/>
    <property type="match status" value="1"/>
</dbReference>
<dbReference type="Pfam" id="PF17921">
    <property type="entry name" value="Integrase_H2C2"/>
    <property type="match status" value="1"/>
</dbReference>
<evidence type="ECO:0000313" key="11">
    <source>
        <dbReference type="EMBL" id="KZS10263.1"/>
    </source>
</evidence>
<comment type="caution">
    <text evidence="11">The sequence shown here is derived from an EMBL/GenBank/DDBJ whole genome shotgun (WGS) entry which is preliminary data.</text>
</comment>
<dbReference type="InterPro" id="IPR043128">
    <property type="entry name" value="Rev_trsase/Diguanyl_cyclase"/>
</dbReference>
<keyword evidence="4" id="KW-0255">Endonuclease</keyword>
<dbReference type="FunFam" id="3.10.20.370:FF:000001">
    <property type="entry name" value="Retrovirus-related Pol polyprotein from transposon 17.6-like protein"/>
    <property type="match status" value="1"/>
</dbReference>
<evidence type="ECO:0000256" key="1">
    <source>
        <dbReference type="ARBA" id="ARBA00012493"/>
    </source>
</evidence>
<feature type="compositionally biased region" description="Low complexity" evidence="7">
    <location>
        <begin position="1574"/>
        <end position="1587"/>
    </location>
</feature>
<dbReference type="InterPro" id="IPR050951">
    <property type="entry name" value="Retrovirus_Pol_polyprotein"/>
</dbReference>
<sequence length="2117" mass="240515">MDLPDFDFIKALVPDYLHSCCQGVFKGYIILFTSKVDQNGKKEWYLGRKMKVIKSRLIAAKPPYEITRTIECLDITSDWKASTFRTFQLYYFPILEDLLPHKYFIHYSNLSYGIYLLLQNRVSREDVLKAQILFEQLSVLDWGCLWSTSTFIPEWFNGEMMSMCNGTQHIELLHLPAPRELSKGVNVNDGKILLLGATTGYRNLTIFEEIAIRNYSPSLRYKEFPDSIKVTYAIGTTDPGDKITSGKTGQLPSSNQTKQRAVGGEYQTNANPNQNKLETVVTIEYHKPTEPSTTAVETQTTSKAITTQRLTSHPEVTQSVLKSTTPFLGTTVISATKKFLKSGTIPVSIPELVQNPQKRSLTSQFPNPNRKMAYSLSHTRAAIVKVLEDFQNNQHTFSRFQLLPSFSGSPITRFDSWLESCESIVDGSGWKIQATRLPLRNPCLITFMVIKMLIYTFKSLIKQERVWKDRRENCRLCPSFAGNFQTCVYHGLWRKVIYGYFDTTFVEGLDSKLQSKNEFIRTIDGSFESKDAELKEIKRFIIDQKELVTNAVANIRLGNRQVEEPKNKSDEIKNVLHELTHAVKKLQFDTKDGVSYTPNAPFRIKALVYLDDVIIFSDTFEDHLRDIREIFDLLKAANLKLKLKRSQFIKKSVNYLDHVISTDGIKPDPGKINRIVNYKTPTSVDEVRSFLGLAGYHRRFIKDFGSIAKPLTRLTHKDLSRKPFAWRTEEQLAFEKLRNSLGTPPVLAYSNFNEKCLLLTDACDYGIGSVLSQMQDGQEHPIAYSSRQLTKAESKYGTTEKEPLAVIDAIKHFRHYLLDKLFEIISDHRPLQWPGSFHQNADCLSRLKIASIPLALTNIKFICEKQMNDDLCVAIKNYLETEGTLYRHELPSKNSKRNELNHQLVLPLSLRHLVLKELHDAPMGGHLAFFKTYLKVRNHYYWPTMRADIKEYCLSCEICMANTLSTYRALFHPHEIAKAPLQVIGVDFLGPFTPISSNGADDSSLRRDNQSPFSPATLSYNQLLEQARAIMDLEKTTDRVKNTEDISKDFQNLELINEENQDRTWFYQQYGNTRITEIPVDDLIFELQYLLRSEKKIEFTNKEVGTALRALLLTEPTILNPIELFKHCGLKSCYESTDSEYESVHSGEQQSRSESDLVPQSLVTLETEEETSKNSVPIKIVRAQIHTQGDQIPLDCPKLTSSTTTITYPAVNHSQSSINTQTPQSQLASTPCNYLPYQGLQSRKVSFIPASIVDQSNKIMQNKPSEETNQDMSIKIYVKELSRLIESGMDYKDASKAADCIVQHSLTNTKRCINSSQKTKHNGQPVFRTSSQPSYLTSTPLHTQPLALSGQSVKIPSMYNKQNRREAQFAQQKNILLNHAQSLLKDSDTVEERRELLRQASTLLHEAYPFLTPSNQKRTSFHSQYWHSRIHDIPEDELIFKLQHHLEANGRICLSDKHTRVSLLSFLALYASLDTPARLFKFLNLRTGCTPVLPRSYDSSDSAPSIDAPTPPLRTDTVQSTEERLIEVPRPDFARPDPNLPDPTEFSPGTKSYLDTIEETPGKPTPRQETYKFTPPTSTSSPIASPTMSHHHTLHPTPVSGPPCPTSMNTPSNRKVSFTPVLPVNGAGASNPSPVKANTFFETYKKELTRLLEAGVDTKTASIAHPGFVASTPVNPPSSGQQNPHWLNTQPPSTPHPGTTSTSCPSSVTSVAIDDKIRRAQQEQAMQAFGSVTIFCDRQRSGRFDDWVAHVESALDLGNFEKARKLRLMRSKLYGEPAEEFNTFKLDNPIRSQEYAAVKARLFKLFHSTETRSQRSVEFHNMKREPEENMRRYANRIRKAFHKAYPMDGILDSATAASREQMMLDRFLEGLPSEVQVPLKYKKFASFETLIDRAEPTALAIEESQTRVRIHAVYSSTNAPTHQNELTSWLEALNRLSNKVDQNATTHNAELQQSLAEMKRQLAQRSSQVGGRQRDPNVTLFHKLQQKNELYRLCRNVGHRHNFYPTIRNPRPPPPSGHYANISATPSGILRKANLKLKFKKCQFVKQFVNYLGHIISANGISPDPSKIEKIVNYPVPKSVDDVRSFLGLAGYYWRFIKGFGAIAQTLTKKTHKNAIK</sequence>
<dbReference type="CDD" id="cd09274">
    <property type="entry name" value="RNase_HI_RT_Ty3"/>
    <property type="match status" value="1"/>
</dbReference>
<evidence type="ECO:0000256" key="5">
    <source>
        <dbReference type="ARBA" id="ARBA00022918"/>
    </source>
</evidence>
<evidence type="ECO:0000259" key="8">
    <source>
        <dbReference type="Pfam" id="PF00078"/>
    </source>
</evidence>
<dbReference type="STRING" id="35525.A0A164T8E9"/>
<evidence type="ECO:0000259" key="10">
    <source>
        <dbReference type="Pfam" id="PF17921"/>
    </source>
</evidence>
<dbReference type="FunFam" id="1.10.340.70:FF:000001">
    <property type="entry name" value="Retrovirus-related Pol polyprotein from transposon gypsy-like Protein"/>
    <property type="match status" value="1"/>
</dbReference>
<feature type="domain" description="Reverse transcriptase" evidence="8">
    <location>
        <begin position="603"/>
        <end position="657"/>
    </location>
</feature>
<keyword evidence="5" id="KW-0695">RNA-directed DNA polymerase</keyword>
<keyword evidence="6" id="KW-0511">Multifunctional enzyme</keyword>
<keyword evidence="3" id="KW-0540">Nuclease</keyword>
<dbReference type="FunFam" id="3.30.70.270:FF:000020">
    <property type="entry name" value="Transposon Tf2-6 polyprotein-like Protein"/>
    <property type="match status" value="1"/>
</dbReference>
<proteinExistence type="predicted"/>
<feature type="compositionally biased region" description="Basic and acidic residues" evidence="7">
    <location>
        <begin position="1521"/>
        <end position="1535"/>
    </location>
</feature>
<dbReference type="GO" id="GO:0003964">
    <property type="term" value="F:RNA-directed DNA polymerase activity"/>
    <property type="evidence" value="ECO:0007669"/>
    <property type="project" value="UniProtKB-KW"/>
</dbReference>
<evidence type="ECO:0000256" key="3">
    <source>
        <dbReference type="ARBA" id="ARBA00022722"/>
    </source>
</evidence>
<dbReference type="GO" id="GO:0004519">
    <property type="term" value="F:endonuclease activity"/>
    <property type="evidence" value="ECO:0007669"/>
    <property type="project" value="UniProtKB-KW"/>
</dbReference>
<dbReference type="InterPro" id="IPR041588">
    <property type="entry name" value="Integrase_H2C2"/>
</dbReference>
<dbReference type="EMBL" id="LRGB01001865">
    <property type="protein sequence ID" value="KZS10263.1"/>
    <property type="molecule type" value="Genomic_DNA"/>
</dbReference>
<accession>A0A164T8E9</accession>
<feature type="region of interest" description="Disordered" evidence="7">
    <location>
        <begin position="1667"/>
        <end position="1708"/>
    </location>
</feature>
<dbReference type="InterPro" id="IPR041577">
    <property type="entry name" value="RT_RNaseH_2"/>
</dbReference>
<dbReference type="PANTHER" id="PTHR37984:SF5">
    <property type="entry name" value="PROTEIN NYNRIN-LIKE"/>
    <property type="match status" value="1"/>
</dbReference>
<keyword evidence="12" id="KW-1185">Reference proteome</keyword>